<evidence type="ECO:0000313" key="1">
    <source>
        <dbReference type="EMBL" id="KAI8419820.1"/>
    </source>
</evidence>
<evidence type="ECO:0000313" key="2">
    <source>
        <dbReference type="Proteomes" id="UP001064048"/>
    </source>
</evidence>
<accession>A0ACC0J6A8</accession>
<sequence length="640" mass="71853">MKHSMLRVGRIDQIQKTVLRPKTRIVDVGAKTARLKWANCIHLCGLKMPESGCHRTDSGGRSVPPRELGGVIDAQYTILFDVENYSFTLAGFCRGTDFKLLFYVGEVPFPQAGDTGVVCGTQASSGGSNIIKGKLVLTQQDVYGKIITVVVIMLLSTQSVQADCTLNGDYDGRLCVGNYTCYYTIDDPASEIRHWGCRERLISFGEYRRTHTMDYNLQFDFSDLNSLAIFEARNNLIEKITKDTFKHVKSLQHIDLSNNLITDIDIFSFKGLEHLFELDLSNNHLSSIIATNTFSVIYLDNNMLDTIDLNEISSAGIPEISIGYNLISCDFLVKSKKRGFFGVVVTTEIKEFHSENVDGISCKGSNFDDNQQNNYTEKLTKATNSEQVPYSESQTIYEYEYIPNSIYGDGTNHGHVKHSSIHYNFPIQRPIGRPRYRWLDEVRKDLCDMQVADWRLVVQDRNNWRSLVSEAKIHFGSLSRRSYVASSIVVTWHCSIIAEMWTKGLGRVFSWTMPQDARVSAELGNLNKPQLTAVAMPTYILRVGAPAPHAAVYLPDPYSPAALLFLAAVAAMVTAGQGVLLSVGIQQDVATTWLRSRDRGGCEKHKTVKLWNDLPLSLRESPSVVSFRESLKKLWLDTDT</sequence>
<keyword evidence="2" id="KW-1185">Reference proteome</keyword>
<dbReference type="Proteomes" id="UP001064048">
    <property type="component" value="Chromosome 14"/>
</dbReference>
<gene>
    <name evidence="1" type="ORF">MSG28_008458</name>
</gene>
<organism evidence="1 2">
    <name type="scientific">Choristoneura fumiferana</name>
    <name type="common">Spruce budworm moth</name>
    <name type="synonym">Archips fumiferana</name>
    <dbReference type="NCBI Taxonomy" id="7141"/>
    <lineage>
        <taxon>Eukaryota</taxon>
        <taxon>Metazoa</taxon>
        <taxon>Ecdysozoa</taxon>
        <taxon>Arthropoda</taxon>
        <taxon>Hexapoda</taxon>
        <taxon>Insecta</taxon>
        <taxon>Pterygota</taxon>
        <taxon>Neoptera</taxon>
        <taxon>Endopterygota</taxon>
        <taxon>Lepidoptera</taxon>
        <taxon>Glossata</taxon>
        <taxon>Ditrysia</taxon>
        <taxon>Tortricoidea</taxon>
        <taxon>Tortricidae</taxon>
        <taxon>Tortricinae</taxon>
        <taxon>Choristoneura</taxon>
    </lineage>
</organism>
<protein>
    <submittedName>
        <fullName evidence="1">Uncharacterized protein</fullName>
    </submittedName>
</protein>
<proteinExistence type="predicted"/>
<reference evidence="1 2" key="1">
    <citation type="journal article" date="2022" name="Genome Biol. Evol.">
        <title>The Spruce Budworm Genome: Reconstructing the Evolutionary History of Antifreeze Proteins.</title>
        <authorList>
            <person name="Beliveau C."/>
            <person name="Gagne P."/>
            <person name="Picq S."/>
            <person name="Vernygora O."/>
            <person name="Keeling C.I."/>
            <person name="Pinkney K."/>
            <person name="Doucet D."/>
            <person name="Wen F."/>
            <person name="Johnston J.S."/>
            <person name="Maaroufi H."/>
            <person name="Boyle B."/>
            <person name="Laroche J."/>
            <person name="Dewar K."/>
            <person name="Juretic N."/>
            <person name="Blackburn G."/>
            <person name="Nisole A."/>
            <person name="Brunet B."/>
            <person name="Brandao M."/>
            <person name="Lumley L."/>
            <person name="Duan J."/>
            <person name="Quan G."/>
            <person name="Lucarotti C.J."/>
            <person name="Roe A.D."/>
            <person name="Sperling F.A.H."/>
            <person name="Levesque R.C."/>
            <person name="Cusson M."/>
        </authorList>
    </citation>
    <scope>NUCLEOTIDE SEQUENCE [LARGE SCALE GENOMIC DNA]</scope>
    <source>
        <strain evidence="1">Glfc:IPQL:Cfum</strain>
    </source>
</reference>
<comment type="caution">
    <text evidence="1">The sequence shown here is derived from an EMBL/GenBank/DDBJ whole genome shotgun (WGS) entry which is preliminary data.</text>
</comment>
<dbReference type="EMBL" id="CM046114">
    <property type="protein sequence ID" value="KAI8419820.1"/>
    <property type="molecule type" value="Genomic_DNA"/>
</dbReference>
<name>A0ACC0J6A8_CHOFU</name>